<feature type="domain" description="Cupin type-1" evidence="1">
    <location>
        <begin position="42"/>
        <end position="149"/>
    </location>
</feature>
<evidence type="ECO:0000313" key="3">
    <source>
        <dbReference type="Proteomes" id="UP000029964"/>
    </source>
</evidence>
<dbReference type="AlphaFoldDB" id="A0A086T3I4"/>
<gene>
    <name evidence="2" type="ORF">ACRE_053130</name>
</gene>
<proteinExistence type="predicted"/>
<name>A0A086T3I4_HAPC1</name>
<dbReference type="InterPro" id="IPR006045">
    <property type="entry name" value="Cupin_1"/>
</dbReference>
<dbReference type="Gene3D" id="2.60.120.10">
    <property type="entry name" value="Jelly Rolls"/>
    <property type="match status" value="1"/>
</dbReference>
<dbReference type="InterPro" id="IPR014710">
    <property type="entry name" value="RmlC-like_jellyroll"/>
</dbReference>
<dbReference type="CDD" id="cd02219">
    <property type="entry name" value="cupin_YjlB-like"/>
    <property type="match status" value="1"/>
</dbReference>
<dbReference type="STRING" id="857340.A0A086T3I4"/>
<reference evidence="3" key="1">
    <citation type="journal article" date="2014" name="Genome Announc.">
        <title>Genome sequence and annotation of Acremonium chrysogenum, producer of the beta-lactam antibiotic cephalosporin C.</title>
        <authorList>
            <person name="Terfehr D."/>
            <person name="Dahlmann T.A."/>
            <person name="Specht T."/>
            <person name="Zadra I."/>
            <person name="Kuernsteiner H."/>
            <person name="Kueck U."/>
        </authorList>
    </citation>
    <scope>NUCLEOTIDE SEQUENCE [LARGE SCALE GENOMIC DNA]</scope>
    <source>
        <strain evidence="3">ATCC 11550 / CBS 779.69 / DSM 880 / IAM 14645 / JCM 23072 / IMI 49137</strain>
    </source>
</reference>
<dbReference type="InterPro" id="IPR011051">
    <property type="entry name" value="RmlC_Cupin_sf"/>
</dbReference>
<dbReference type="InterPro" id="IPR047121">
    <property type="entry name" value="YjiB-like"/>
</dbReference>
<dbReference type="SUPFAM" id="SSF51182">
    <property type="entry name" value="RmlC-like cupins"/>
    <property type="match status" value="1"/>
</dbReference>
<dbReference type="HOGENOM" id="CLU_084522_3_0_1"/>
<accession>A0A086T3I4</accession>
<organism evidence="2 3">
    <name type="scientific">Hapsidospora chrysogenum (strain ATCC 11550 / CBS 779.69 / DSM 880 / IAM 14645 / JCM 23072 / IMI 49137)</name>
    <name type="common">Acremonium chrysogenum</name>
    <dbReference type="NCBI Taxonomy" id="857340"/>
    <lineage>
        <taxon>Eukaryota</taxon>
        <taxon>Fungi</taxon>
        <taxon>Dikarya</taxon>
        <taxon>Ascomycota</taxon>
        <taxon>Pezizomycotina</taxon>
        <taxon>Sordariomycetes</taxon>
        <taxon>Hypocreomycetidae</taxon>
        <taxon>Hypocreales</taxon>
        <taxon>Bionectriaceae</taxon>
        <taxon>Hapsidospora</taxon>
    </lineage>
</organism>
<dbReference type="PANTHER" id="PTHR36448">
    <property type="entry name" value="BLR7373 PROTEIN"/>
    <property type="match status" value="1"/>
</dbReference>
<evidence type="ECO:0000313" key="2">
    <source>
        <dbReference type="EMBL" id="KFH43916.1"/>
    </source>
</evidence>
<dbReference type="PIRSF" id="PIRSF019307">
    <property type="entry name" value="UCP019307"/>
    <property type="match status" value="1"/>
</dbReference>
<dbReference type="Proteomes" id="UP000029964">
    <property type="component" value="Unassembled WGS sequence"/>
</dbReference>
<dbReference type="EMBL" id="JPKY01000059">
    <property type="protein sequence ID" value="KFH43916.1"/>
    <property type="molecule type" value="Genomic_DNA"/>
</dbReference>
<dbReference type="OrthoDB" id="2589563at2759"/>
<dbReference type="Pfam" id="PF00190">
    <property type="entry name" value="Cupin_1"/>
    <property type="match status" value="1"/>
</dbReference>
<comment type="caution">
    <text evidence="2">The sequence shown here is derived from an EMBL/GenBank/DDBJ whole genome shotgun (WGS) entry which is preliminary data.</text>
</comment>
<dbReference type="PANTHER" id="PTHR36448:SF3">
    <property type="entry name" value="CUPIN TYPE-2 DOMAIN-CONTAINING PROTEIN"/>
    <property type="match status" value="1"/>
</dbReference>
<dbReference type="InterPro" id="IPR014500">
    <property type="entry name" value="UCP019307_cupin"/>
</dbReference>
<evidence type="ECO:0000259" key="1">
    <source>
        <dbReference type="SMART" id="SM00835"/>
    </source>
</evidence>
<sequence>MPSPRPLSPTPLSDLRVSRHQIPRHNLIPNTSLQHRPLLVYHSAFPDAPSPPAIESHLQSVGAVVPRWRYTMYTTPHFHTTTHEVLCVSAGRARLCFGGGGNEGRVEEVLGAGDVVVVPAGVAHHLLEDMSGGGFQMVGSYPVDAETWDMCYGEPGEEDKVEGIKKLAWFTRDPIYGDEGPTLE</sequence>
<protein>
    <recommendedName>
        <fullName evidence="1">Cupin type-1 domain-containing protein</fullName>
    </recommendedName>
</protein>
<keyword evidence="3" id="KW-1185">Reference proteome</keyword>
<dbReference type="SMART" id="SM00835">
    <property type="entry name" value="Cupin_1"/>
    <property type="match status" value="1"/>
</dbReference>